<accession>A0A183L6S9</accession>
<gene>
    <name evidence="2" type="ORF">SCUD_LOCUS23051</name>
</gene>
<evidence type="ECO:0000313" key="3">
    <source>
        <dbReference type="Proteomes" id="UP000279833"/>
    </source>
</evidence>
<dbReference type="WBParaSite" id="SCUD_0002305101-mRNA-1">
    <property type="protein sequence ID" value="SCUD_0002305101-mRNA-1"/>
    <property type="gene ID" value="SCUD_0002305101"/>
</dbReference>
<dbReference type="EMBL" id="UZAK01051808">
    <property type="protein sequence ID" value="VDP81184.1"/>
    <property type="molecule type" value="Genomic_DNA"/>
</dbReference>
<proteinExistence type="predicted"/>
<protein>
    <submittedName>
        <fullName evidence="4">Type II toxin-antitoxin system HicA family toxin</fullName>
    </submittedName>
</protein>
<dbReference type="Proteomes" id="UP000279833">
    <property type="component" value="Unassembled WGS sequence"/>
</dbReference>
<name>A0A183L6S9_9TREM</name>
<dbReference type="AlphaFoldDB" id="A0A183L6S9"/>
<feature type="region of interest" description="Disordered" evidence="1">
    <location>
        <begin position="1"/>
        <end position="29"/>
    </location>
</feature>
<sequence length="93" mass="10432">MRTVSWYGHPLDLTKPESQRDHPCASRPMANSRGLAGVIKALGWRTEQAPLEWVPVNSRLCAVRLNGFGRMRTHVVAFSSFLPTLLLTASRMK</sequence>
<feature type="compositionally biased region" description="Basic and acidic residues" evidence="1">
    <location>
        <begin position="12"/>
        <end position="24"/>
    </location>
</feature>
<evidence type="ECO:0000313" key="4">
    <source>
        <dbReference type="WBParaSite" id="SCUD_0002305101-mRNA-1"/>
    </source>
</evidence>
<reference evidence="2 3" key="2">
    <citation type="submission" date="2018-11" db="EMBL/GenBank/DDBJ databases">
        <authorList>
            <consortium name="Pathogen Informatics"/>
        </authorList>
    </citation>
    <scope>NUCLEOTIDE SEQUENCE [LARGE SCALE GENOMIC DNA]</scope>
    <source>
        <strain evidence="2">Dakar</strain>
        <strain evidence="3">Dakar, Senegal</strain>
    </source>
</reference>
<organism evidence="4">
    <name type="scientific">Schistosoma curassoni</name>
    <dbReference type="NCBI Taxonomy" id="6186"/>
    <lineage>
        <taxon>Eukaryota</taxon>
        <taxon>Metazoa</taxon>
        <taxon>Spiralia</taxon>
        <taxon>Lophotrochozoa</taxon>
        <taxon>Platyhelminthes</taxon>
        <taxon>Trematoda</taxon>
        <taxon>Digenea</taxon>
        <taxon>Strigeidida</taxon>
        <taxon>Schistosomatoidea</taxon>
        <taxon>Schistosomatidae</taxon>
        <taxon>Schistosoma</taxon>
    </lineage>
</organism>
<reference evidence="4" key="1">
    <citation type="submission" date="2016-06" db="UniProtKB">
        <authorList>
            <consortium name="WormBaseParasite"/>
        </authorList>
    </citation>
    <scope>IDENTIFICATION</scope>
</reference>
<keyword evidence="3" id="KW-1185">Reference proteome</keyword>
<evidence type="ECO:0000313" key="2">
    <source>
        <dbReference type="EMBL" id="VDP81184.1"/>
    </source>
</evidence>
<evidence type="ECO:0000256" key="1">
    <source>
        <dbReference type="SAM" id="MobiDB-lite"/>
    </source>
</evidence>